<feature type="region of interest" description="Disordered" evidence="1">
    <location>
        <begin position="1"/>
        <end position="22"/>
    </location>
</feature>
<dbReference type="Proteomes" id="UP001295469">
    <property type="component" value="Chromosome A01"/>
</dbReference>
<sequence>MPGQETRLAKATKSDDENDELKPYLKESVHNFSRYSLPRI</sequence>
<dbReference type="EMBL" id="HG994355">
    <property type="protein sequence ID" value="CAF2153559.1"/>
    <property type="molecule type" value="Genomic_DNA"/>
</dbReference>
<dbReference type="AlphaFoldDB" id="A0A816Y820"/>
<gene>
    <name evidence="2" type="ORF">DARMORV10_A01P32820.1</name>
</gene>
<proteinExistence type="predicted"/>
<organism evidence="2">
    <name type="scientific">Brassica napus</name>
    <name type="common">Rape</name>
    <dbReference type="NCBI Taxonomy" id="3708"/>
    <lineage>
        <taxon>Eukaryota</taxon>
        <taxon>Viridiplantae</taxon>
        <taxon>Streptophyta</taxon>
        <taxon>Embryophyta</taxon>
        <taxon>Tracheophyta</taxon>
        <taxon>Spermatophyta</taxon>
        <taxon>Magnoliopsida</taxon>
        <taxon>eudicotyledons</taxon>
        <taxon>Gunneridae</taxon>
        <taxon>Pentapetalae</taxon>
        <taxon>rosids</taxon>
        <taxon>malvids</taxon>
        <taxon>Brassicales</taxon>
        <taxon>Brassicaceae</taxon>
        <taxon>Brassiceae</taxon>
        <taxon>Brassica</taxon>
    </lineage>
</organism>
<evidence type="ECO:0000256" key="1">
    <source>
        <dbReference type="SAM" id="MobiDB-lite"/>
    </source>
</evidence>
<accession>A0A816Y820</accession>
<name>A0A816Y820_BRANA</name>
<protein>
    <submittedName>
        <fullName evidence="2">(rape) hypothetical protein</fullName>
    </submittedName>
</protein>
<feature type="compositionally biased region" description="Basic and acidic residues" evidence="1">
    <location>
        <begin position="12"/>
        <end position="22"/>
    </location>
</feature>
<evidence type="ECO:0000313" key="2">
    <source>
        <dbReference type="EMBL" id="CAF2153559.1"/>
    </source>
</evidence>
<reference evidence="2" key="1">
    <citation type="submission" date="2021-01" db="EMBL/GenBank/DDBJ databases">
        <authorList>
            <consortium name="Genoscope - CEA"/>
            <person name="William W."/>
        </authorList>
    </citation>
    <scope>NUCLEOTIDE SEQUENCE</scope>
</reference>